<keyword evidence="8" id="KW-1185">Reference proteome</keyword>
<dbReference type="InterPro" id="IPR000571">
    <property type="entry name" value="Znf_CCCH"/>
</dbReference>
<organism evidence="7 8">
    <name type="scientific">Caenorhabditis nigoni</name>
    <dbReference type="NCBI Taxonomy" id="1611254"/>
    <lineage>
        <taxon>Eukaryota</taxon>
        <taxon>Metazoa</taxon>
        <taxon>Ecdysozoa</taxon>
        <taxon>Nematoda</taxon>
        <taxon>Chromadorea</taxon>
        <taxon>Rhabditida</taxon>
        <taxon>Rhabditina</taxon>
        <taxon>Rhabditomorpha</taxon>
        <taxon>Rhabditoidea</taxon>
        <taxon>Rhabditidae</taxon>
        <taxon>Peloderinae</taxon>
        <taxon>Caenorhabditis</taxon>
    </lineage>
</organism>
<evidence type="ECO:0000256" key="3">
    <source>
        <dbReference type="ARBA" id="ARBA00022833"/>
    </source>
</evidence>
<accession>A0A2G5VA69</accession>
<protein>
    <recommendedName>
        <fullName evidence="6">C3H1-type domain-containing protein</fullName>
    </recommendedName>
</protein>
<keyword evidence="5" id="KW-0175">Coiled coil</keyword>
<keyword evidence="1 4" id="KW-0479">Metal-binding</keyword>
<proteinExistence type="predicted"/>
<evidence type="ECO:0000313" key="7">
    <source>
        <dbReference type="EMBL" id="PIC48617.1"/>
    </source>
</evidence>
<reference evidence="8" key="1">
    <citation type="submission" date="2017-10" db="EMBL/GenBank/DDBJ databases">
        <title>Rapid genome shrinkage in a self-fertile nematode reveals novel sperm competition proteins.</title>
        <authorList>
            <person name="Yin D."/>
            <person name="Schwarz E.M."/>
            <person name="Thomas C.G."/>
            <person name="Felde R.L."/>
            <person name="Korf I.F."/>
            <person name="Cutter A.D."/>
            <person name="Schartner C.M."/>
            <person name="Ralston E.J."/>
            <person name="Meyer B.J."/>
            <person name="Haag E.S."/>
        </authorList>
    </citation>
    <scope>NUCLEOTIDE SEQUENCE [LARGE SCALE GENOMIC DNA]</scope>
    <source>
        <strain evidence="8">JU1422</strain>
    </source>
</reference>
<evidence type="ECO:0000256" key="5">
    <source>
        <dbReference type="SAM" id="Coils"/>
    </source>
</evidence>
<dbReference type="InterPro" id="IPR002625">
    <property type="entry name" value="Smr_dom"/>
</dbReference>
<dbReference type="EMBL" id="PDUG01000002">
    <property type="protein sequence ID" value="PIC48617.1"/>
    <property type="molecule type" value="Genomic_DNA"/>
</dbReference>
<feature type="coiled-coil region" evidence="5">
    <location>
        <begin position="102"/>
        <end position="129"/>
    </location>
</feature>
<dbReference type="Gene3D" id="3.30.1370.110">
    <property type="match status" value="1"/>
</dbReference>
<dbReference type="OrthoDB" id="5873440at2759"/>
<keyword evidence="3 4" id="KW-0862">Zinc</keyword>
<dbReference type="SMART" id="SM00356">
    <property type="entry name" value="ZnF_C3H1"/>
    <property type="match status" value="1"/>
</dbReference>
<dbReference type="AlphaFoldDB" id="A0A2G5VA69"/>
<comment type="caution">
    <text evidence="7">The sequence shown here is derived from an EMBL/GenBank/DDBJ whole genome shotgun (WGS) entry which is preliminary data.</text>
</comment>
<dbReference type="SMART" id="SM00463">
    <property type="entry name" value="SMR"/>
    <property type="match status" value="1"/>
</dbReference>
<dbReference type="Gene3D" id="4.10.1000.10">
    <property type="entry name" value="Zinc finger, CCCH-type"/>
    <property type="match status" value="1"/>
</dbReference>
<evidence type="ECO:0000256" key="4">
    <source>
        <dbReference type="PROSITE-ProRule" id="PRU00723"/>
    </source>
</evidence>
<dbReference type="PROSITE" id="PS50103">
    <property type="entry name" value="ZF_C3H1"/>
    <property type="match status" value="1"/>
</dbReference>
<dbReference type="InterPro" id="IPR036855">
    <property type="entry name" value="Znf_CCCH_sf"/>
</dbReference>
<evidence type="ECO:0000259" key="6">
    <source>
        <dbReference type="PROSITE" id="PS50103"/>
    </source>
</evidence>
<name>A0A2G5VA69_9PELO</name>
<evidence type="ECO:0000256" key="2">
    <source>
        <dbReference type="ARBA" id="ARBA00022771"/>
    </source>
</evidence>
<dbReference type="InterPro" id="IPR036063">
    <property type="entry name" value="Smr_dom_sf"/>
</dbReference>
<feature type="zinc finger region" description="C3H1-type" evidence="4">
    <location>
        <begin position="52"/>
        <end position="82"/>
    </location>
</feature>
<dbReference type="SUPFAM" id="SSF90229">
    <property type="entry name" value="CCCH zinc finger"/>
    <property type="match status" value="1"/>
</dbReference>
<dbReference type="GO" id="GO:0008270">
    <property type="term" value="F:zinc ion binding"/>
    <property type="evidence" value="ECO:0007669"/>
    <property type="project" value="UniProtKB-KW"/>
</dbReference>
<sequence>MYLKFRKVVVYTYLGHFRPTKPRTAETSLGTNGENELVNNENVNISKVENKKYKTEICVNHKQEGSGICPYGDVCVFLHKGDEQFEKRLEFEVKRQSHVESIQKLHADLAKATEELAKATGKLAKQKQALRDKIYNEIGRKVREWNNPHPNGPYYYDVHGMTQPLLAEYIQEIIAKMEMSNVHQAKVETGKGNHSPYNFPALKTFLVTEYPRGMFVPDENNSGVLILTLEQSCSKIE</sequence>
<evidence type="ECO:0000256" key="1">
    <source>
        <dbReference type="ARBA" id="ARBA00022723"/>
    </source>
</evidence>
<dbReference type="SUPFAM" id="SSF160443">
    <property type="entry name" value="SMR domain-like"/>
    <property type="match status" value="1"/>
</dbReference>
<dbReference type="Pfam" id="PF00642">
    <property type="entry name" value="zf-CCCH"/>
    <property type="match status" value="1"/>
</dbReference>
<evidence type="ECO:0000313" key="8">
    <source>
        <dbReference type="Proteomes" id="UP000230233"/>
    </source>
</evidence>
<gene>
    <name evidence="7" type="primary">Cnig_chr_II.g7522</name>
    <name evidence="7" type="ORF">B9Z55_007522</name>
</gene>
<dbReference type="Proteomes" id="UP000230233">
    <property type="component" value="Chromosome II"/>
</dbReference>
<keyword evidence="2 4" id="KW-0863">Zinc-finger</keyword>
<feature type="domain" description="C3H1-type" evidence="6">
    <location>
        <begin position="52"/>
        <end position="82"/>
    </location>
</feature>